<dbReference type="InterPro" id="IPR023614">
    <property type="entry name" value="Porin_dom_sf"/>
</dbReference>
<dbReference type="EMBL" id="CP051152">
    <property type="protein sequence ID" value="QJQ05307.1"/>
    <property type="molecule type" value="Genomic_DNA"/>
</dbReference>
<evidence type="ECO:0000313" key="3">
    <source>
        <dbReference type="Proteomes" id="UP000274350"/>
    </source>
</evidence>
<organism evidence="2 3">
    <name type="scientific">Undibacterium piscinae</name>
    <dbReference type="NCBI Taxonomy" id="2495591"/>
    <lineage>
        <taxon>Bacteria</taxon>
        <taxon>Pseudomonadati</taxon>
        <taxon>Pseudomonadota</taxon>
        <taxon>Betaproteobacteria</taxon>
        <taxon>Burkholderiales</taxon>
        <taxon>Oxalobacteraceae</taxon>
        <taxon>Undibacterium</taxon>
    </lineage>
</organism>
<reference evidence="2 3" key="1">
    <citation type="journal article" date="2019" name="Int. J. Syst. Evol. Microbiol.">
        <title>Undibacterium piscinae sp. nov., isolated from Korean shiner intestine.</title>
        <authorList>
            <person name="Lee S.Y."/>
            <person name="Kang W."/>
            <person name="Kim P.S."/>
            <person name="Kim H.S."/>
            <person name="Sung H."/>
            <person name="Shin N.R."/>
            <person name="Whon T.W."/>
            <person name="Yun J.H."/>
            <person name="Lee J.Y."/>
            <person name="Lee J.Y."/>
            <person name="Jung M.J."/>
            <person name="Jeong Y.S."/>
            <person name="Tak E.J."/>
            <person name="Han J.E."/>
            <person name="Hyun D.W."/>
            <person name="Kang M.S."/>
            <person name="Lee K.E."/>
            <person name="Lee B.H."/>
            <person name="Bae J.W."/>
        </authorList>
    </citation>
    <scope>NUCLEOTIDE SEQUENCE [LARGE SCALE GENOMIC DNA]</scope>
    <source>
        <strain evidence="2 3">S11R28</strain>
    </source>
</reference>
<feature type="region of interest" description="Disordered" evidence="1">
    <location>
        <begin position="1"/>
        <end position="21"/>
    </location>
</feature>
<dbReference type="AlphaFoldDB" id="A0A6M4A407"/>
<name>A0A6M4A407_9BURK</name>
<dbReference type="KEGG" id="upi:EJG51_004985"/>
<keyword evidence="3" id="KW-1185">Reference proteome</keyword>
<protein>
    <recommendedName>
        <fullName evidence="4">Porin</fullName>
    </recommendedName>
</protein>
<dbReference type="SUPFAM" id="SSF56935">
    <property type="entry name" value="Porins"/>
    <property type="match status" value="1"/>
</dbReference>
<proteinExistence type="predicted"/>
<sequence>MERFSIASFTQNHQHNPGKRALSQQGYGIIGKLYQGATSFELGYYHAGAGSGDQTPVFSGVFIGDGSASGLTSLDALSKQTDLWVQALYLRNGSRADYVLGGFGKAGGTGNPGQARQALAMGIKYDF</sequence>
<dbReference type="Gene3D" id="2.40.160.10">
    <property type="entry name" value="Porin"/>
    <property type="match status" value="1"/>
</dbReference>
<evidence type="ECO:0000313" key="2">
    <source>
        <dbReference type="EMBL" id="QJQ05307.1"/>
    </source>
</evidence>
<accession>A0A6M4A407</accession>
<gene>
    <name evidence="2" type="ORF">EJG51_004985</name>
</gene>
<dbReference type="Proteomes" id="UP000274350">
    <property type="component" value="Chromosome"/>
</dbReference>
<evidence type="ECO:0000256" key="1">
    <source>
        <dbReference type="SAM" id="MobiDB-lite"/>
    </source>
</evidence>
<evidence type="ECO:0008006" key="4">
    <source>
        <dbReference type="Google" id="ProtNLM"/>
    </source>
</evidence>